<keyword evidence="3" id="KW-1185">Reference proteome</keyword>
<evidence type="ECO:0000313" key="3">
    <source>
        <dbReference type="Proteomes" id="UP000441717"/>
    </source>
</evidence>
<organism evidence="2 3">
    <name type="scientific">Desulfofundulus thermobenzoicus</name>
    <dbReference type="NCBI Taxonomy" id="29376"/>
    <lineage>
        <taxon>Bacteria</taxon>
        <taxon>Bacillati</taxon>
        <taxon>Bacillota</taxon>
        <taxon>Clostridia</taxon>
        <taxon>Eubacteriales</taxon>
        <taxon>Peptococcaceae</taxon>
        <taxon>Desulfofundulus</taxon>
    </lineage>
</organism>
<dbReference type="RefSeq" id="WP_152946159.1">
    <property type="nucleotide sequence ID" value="NZ_WHYR01000018.1"/>
</dbReference>
<evidence type="ECO:0000259" key="1">
    <source>
        <dbReference type="Pfam" id="PF02589"/>
    </source>
</evidence>
<dbReference type="InterPro" id="IPR037171">
    <property type="entry name" value="NagB/RpiA_transferase-like"/>
</dbReference>
<comment type="caution">
    <text evidence="2">The sequence shown here is derived from an EMBL/GenBank/DDBJ whole genome shotgun (WGS) entry which is preliminary data.</text>
</comment>
<dbReference type="SUPFAM" id="SSF100950">
    <property type="entry name" value="NagB/RpiA/CoA transferase-like"/>
    <property type="match status" value="1"/>
</dbReference>
<dbReference type="PANTHER" id="PTHR36179">
    <property type="entry name" value="LUD_DOM DOMAIN-CONTAINING PROTEIN"/>
    <property type="match status" value="1"/>
</dbReference>
<dbReference type="InterPro" id="IPR009501">
    <property type="entry name" value="UCP020269"/>
</dbReference>
<sequence>MSVTTGTLIDWTYEQKCQKAVQALGRKGFTAIYCKTKQEAVDYILKEAAEADTIGFGGSFSVADLKVAGALRGMGKELLIHGLPELSPEERLAIMRRQLTCDLFLTGTNALTLTGCLVNIDATGNRVASMVFGPKKVIIVAGRNKLVEDEEEAIKRIKAHAAPPNARRLNCKTPCAETGFCADCNSPDRICRIITIMERKPRLSDVRVLVVNEDMGL</sequence>
<dbReference type="Pfam" id="PF02589">
    <property type="entry name" value="LUD_dom"/>
    <property type="match status" value="1"/>
</dbReference>
<dbReference type="InterPro" id="IPR003741">
    <property type="entry name" value="LUD_dom"/>
</dbReference>
<dbReference type="OrthoDB" id="9809147at2"/>
<feature type="domain" description="LUD" evidence="1">
    <location>
        <begin position="18"/>
        <end position="211"/>
    </location>
</feature>
<reference evidence="2 3" key="1">
    <citation type="submission" date="2019-10" db="EMBL/GenBank/DDBJ databases">
        <title>Comparative genomics of sulfur disproportionating microorganisms.</title>
        <authorList>
            <person name="Ward L.M."/>
            <person name="Bertran E."/>
            <person name="Johnston D."/>
        </authorList>
    </citation>
    <scope>NUCLEOTIDE SEQUENCE [LARGE SCALE GENOMIC DNA]</scope>
    <source>
        <strain evidence="2 3">DSM 14055</strain>
    </source>
</reference>
<proteinExistence type="predicted"/>
<dbReference type="Proteomes" id="UP000441717">
    <property type="component" value="Unassembled WGS sequence"/>
</dbReference>
<protein>
    <submittedName>
        <fullName evidence="2">Lactate utilization protein</fullName>
    </submittedName>
</protein>
<dbReference type="PANTHER" id="PTHR36179:SF2">
    <property type="entry name" value="LUD DOMAIN-CONTAINING PROTEIN"/>
    <property type="match status" value="1"/>
</dbReference>
<dbReference type="PIRSF" id="PIRSF020269">
    <property type="entry name" value="DUF1121"/>
    <property type="match status" value="1"/>
</dbReference>
<dbReference type="EMBL" id="WHYR01000018">
    <property type="protein sequence ID" value="MQL52242.1"/>
    <property type="molecule type" value="Genomic_DNA"/>
</dbReference>
<accession>A0A6N7IQD9</accession>
<dbReference type="AlphaFoldDB" id="A0A6N7IQD9"/>
<evidence type="ECO:0000313" key="2">
    <source>
        <dbReference type="EMBL" id="MQL52242.1"/>
    </source>
</evidence>
<gene>
    <name evidence="2" type="ORF">GFC01_08145</name>
</gene>
<name>A0A6N7IQD9_9FIRM</name>